<feature type="transmembrane region" description="Helical" evidence="1">
    <location>
        <begin position="116"/>
        <end position="137"/>
    </location>
</feature>
<comment type="caution">
    <text evidence="2">The sequence shown here is derived from an EMBL/GenBank/DDBJ whole genome shotgun (WGS) entry which is preliminary data.</text>
</comment>
<feature type="transmembrane region" description="Helical" evidence="1">
    <location>
        <begin position="164"/>
        <end position="189"/>
    </location>
</feature>
<keyword evidence="3" id="KW-1185">Reference proteome</keyword>
<feature type="transmembrane region" description="Helical" evidence="1">
    <location>
        <begin position="82"/>
        <end position="104"/>
    </location>
</feature>
<evidence type="ECO:0000313" key="2">
    <source>
        <dbReference type="EMBL" id="CAG8688288.1"/>
    </source>
</evidence>
<gene>
    <name evidence="2" type="ORF">FCALED_LOCUS12821</name>
</gene>
<protein>
    <submittedName>
        <fullName evidence="2">11399_t:CDS:1</fullName>
    </submittedName>
</protein>
<reference evidence="2" key="1">
    <citation type="submission" date="2021-06" db="EMBL/GenBank/DDBJ databases">
        <authorList>
            <person name="Kallberg Y."/>
            <person name="Tangrot J."/>
            <person name="Rosling A."/>
        </authorList>
    </citation>
    <scope>NUCLEOTIDE SEQUENCE</scope>
    <source>
        <strain evidence="2">UK204</strain>
    </source>
</reference>
<name>A0A9N9HJT9_9GLOM</name>
<keyword evidence="1" id="KW-1133">Transmembrane helix</keyword>
<dbReference type="AlphaFoldDB" id="A0A9N9HJT9"/>
<organism evidence="2 3">
    <name type="scientific">Funneliformis caledonium</name>
    <dbReference type="NCBI Taxonomy" id="1117310"/>
    <lineage>
        <taxon>Eukaryota</taxon>
        <taxon>Fungi</taxon>
        <taxon>Fungi incertae sedis</taxon>
        <taxon>Mucoromycota</taxon>
        <taxon>Glomeromycotina</taxon>
        <taxon>Glomeromycetes</taxon>
        <taxon>Glomerales</taxon>
        <taxon>Glomeraceae</taxon>
        <taxon>Funneliformis</taxon>
    </lineage>
</organism>
<sequence>MHKYSTSAIIYISLNVLSLLLSTFLIVKLYVSPNHFTKYTQFQLFVASWGYTVGLTPTIINYGDDLMNKAYDTQICIIQQMISLIFLYPLYIFPVILGLYIWHAAENRNIKIEKKYFWIISSLIWCFAVCFNVFSFADGYEKKNFGVRATPLLCKPPNSKFHQISYLVIVSPLFFIALVFTCFASAILWKRWRHYSAKRNRWTVLRYGHALRLFMCGLMYTSFIGISLLSRIISQYVIKSEHPEINKIVIEDYVQPLSGIMLFLIFVKNDSPAAFLPCLYYGGPEKLTFKSESYFRDDRILDVRPPSLNYSFNEALGNVNQTPMVARSTDNQEIDTIEILLS</sequence>
<feature type="transmembrane region" description="Helical" evidence="1">
    <location>
        <begin position="210"/>
        <end position="233"/>
    </location>
</feature>
<dbReference type="EMBL" id="CAJVPQ010006684">
    <property type="protein sequence ID" value="CAG8688288.1"/>
    <property type="molecule type" value="Genomic_DNA"/>
</dbReference>
<proteinExistence type="predicted"/>
<feature type="transmembrane region" description="Helical" evidence="1">
    <location>
        <begin position="42"/>
        <end position="62"/>
    </location>
</feature>
<keyword evidence="1" id="KW-0812">Transmembrane</keyword>
<accession>A0A9N9HJT9</accession>
<evidence type="ECO:0000256" key="1">
    <source>
        <dbReference type="SAM" id="Phobius"/>
    </source>
</evidence>
<dbReference type="Proteomes" id="UP000789570">
    <property type="component" value="Unassembled WGS sequence"/>
</dbReference>
<keyword evidence="1" id="KW-0472">Membrane</keyword>
<dbReference type="OrthoDB" id="2374668at2759"/>
<evidence type="ECO:0000313" key="3">
    <source>
        <dbReference type="Proteomes" id="UP000789570"/>
    </source>
</evidence>
<feature type="transmembrane region" description="Helical" evidence="1">
    <location>
        <begin position="6"/>
        <end position="30"/>
    </location>
</feature>